<evidence type="ECO:0000313" key="1">
    <source>
        <dbReference type="EnsemblProtists" id="EOD03875"/>
    </source>
</evidence>
<dbReference type="EnsemblProtists" id="EOD03875">
    <property type="protein sequence ID" value="EOD03875"/>
    <property type="gene ID" value="EMIHUDRAFT_360520"/>
</dbReference>
<reference evidence="1" key="2">
    <citation type="submission" date="2024-10" db="UniProtKB">
        <authorList>
            <consortium name="EnsemblProtists"/>
        </authorList>
    </citation>
    <scope>IDENTIFICATION</scope>
</reference>
<organism evidence="1 2">
    <name type="scientific">Emiliania huxleyi (strain CCMP1516)</name>
    <dbReference type="NCBI Taxonomy" id="280463"/>
    <lineage>
        <taxon>Eukaryota</taxon>
        <taxon>Haptista</taxon>
        <taxon>Haptophyta</taxon>
        <taxon>Prymnesiophyceae</taxon>
        <taxon>Isochrysidales</taxon>
        <taxon>Noelaerhabdaceae</taxon>
        <taxon>Emiliania</taxon>
    </lineage>
</organism>
<dbReference type="RefSeq" id="XP_005756304.1">
    <property type="nucleotide sequence ID" value="XM_005756247.1"/>
</dbReference>
<evidence type="ECO:0000313" key="2">
    <source>
        <dbReference type="Proteomes" id="UP000013827"/>
    </source>
</evidence>
<accession>A0A0D3HXZ0</accession>
<sequence length="241" mass="26237">MISGLPFSAPHPAQGLRLGDPDQAWCLEHSVGSQQRLSTMAALLLPPRKVECPSEAIGTPARGRCVPASILLQLERAGQRKTRRGPSDAAADEMRLRVISFAERCMHAPWDPSDPSEATLGQVIAAASCRSYFLRGKQGPWKADFESWARRHRHRPQEGCDCGWLWAAAACYGLAIHTYSAPSRDLLVKHHVFEAPASACRAGAALRRATLGVHLGFVEGDNSGVHAVSMPSLLGRREVYK</sequence>
<name>A0A0D3HXZ0_EMIH1</name>
<reference evidence="2" key="1">
    <citation type="journal article" date="2013" name="Nature">
        <title>Pan genome of the phytoplankton Emiliania underpins its global distribution.</title>
        <authorList>
            <person name="Read B.A."/>
            <person name="Kegel J."/>
            <person name="Klute M.J."/>
            <person name="Kuo A."/>
            <person name="Lefebvre S.C."/>
            <person name="Maumus F."/>
            <person name="Mayer C."/>
            <person name="Miller J."/>
            <person name="Monier A."/>
            <person name="Salamov A."/>
            <person name="Young J."/>
            <person name="Aguilar M."/>
            <person name="Claverie J.M."/>
            <person name="Frickenhaus S."/>
            <person name="Gonzalez K."/>
            <person name="Herman E.K."/>
            <person name="Lin Y.C."/>
            <person name="Napier J."/>
            <person name="Ogata H."/>
            <person name="Sarno A.F."/>
            <person name="Shmutz J."/>
            <person name="Schroeder D."/>
            <person name="de Vargas C."/>
            <person name="Verret F."/>
            <person name="von Dassow P."/>
            <person name="Valentin K."/>
            <person name="Van de Peer Y."/>
            <person name="Wheeler G."/>
            <person name="Dacks J.B."/>
            <person name="Delwiche C.F."/>
            <person name="Dyhrman S.T."/>
            <person name="Glockner G."/>
            <person name="John U."/>
            <person name="Richards T."/>
            <person name="Worden A.Z."/>
            <person name="Zhang X."/>
            <person name="Grigoriev I.V."/>
            <person name="Allen A.E."/>
            <person name="Bidle K."/>
            <person name="Borodovsky M."/>
            <person name="Bowler C."/>
            <person name="Brownlee C."/>
            <person name="Cock J.M."/>
            <person name="Elias M."/>
            <person name="Gladyshev V.N."/>
            <person name="Groth M."/>
            <person name="Guda C."/>
            <person name="Hadaegh A."/>
            <person name="Iglesias-Rodriguez M.D."/>
            <person name="Jenkins J."/>
            <person name="Jones B.M."/>
            <person name="Lawson T."/>
            <person name="Leese F."/>
            <person name="Lindquist E."/>
            <person name="Lobanov A."/>
            <person name="Lomsadze A."/>
            <person name="Malik S.B."/>
            <person name="Marsh M.E."/>
            <person name="Mackinder L."/>
            <person name="Mock T."/>
            <person name="Mueller-Roeber B."/>
            <person name="Pagarete A."/>
            <person name="Parker M."/>
            <person name="Probert I."/>
            <person name="Quesneville H."/>
            <person name="Raines C."/>
            <person name="Rensing S.A."/>
            <person name="Riano-Pachon D.M."/>
            <person name="Richier S."/>
            <person name="Rokitta S."/>
            <person name="Shiraiwa Y."/>
            <person name="Soanes D.M."/>
            <person name="van der Giezen M."/>
            <person name="Wahlund T.M."/>
            <person name="Williams B."/>
            <person name="Wilson W."/>
            <person name="Wolfe G."/>
            <person name="Wurch L.L."/>
        </authorList>
    </citation>
    <scope>NUCLEOTIDE SEQUENCE</scope>
</reference>
<keyword evidence="2" id="KW-1185">Reference proteome</keyword>
<dbReference type="GeneID" id="17250074"/>
<proteinExistence type="predicted"/>
<protein>
    <submittedName>
        <fullName evidence="1">Uncharacterized protein</fullName>
    </submittedName>
</protein>
<dbReference type="HOGENOM" id="CLU_1153510_0_0_1"/>
<dbReference type="Proteomes" id="UP000013827">
    <property type="component" value="Unassembled WGS sequence"/>
</dbReference>
<dbReference type="PaxDb" id="2903-EOD03875"/>
<dbReference type="AlphaFoldDB" id="A0A0D3HXZ0"/>
<dbReference type="KEGG" id="ehx:EMIHUDRAFT_360520"/>